<sequence>MLQNNEPLITPQIANTIKEPVKKMSQNHTLITPQISDTIKNLAKELELTPDLGERISAKVNEQCATNFTTNFIRQYLKDKLDIKIPQNRSEPFTEQIDNHIKELMKEYRHSSNLYAQVTEIINKDYNMHYTSKQIRQRWISRLDTNLCHGPLDDEEKFFIIQWVESTQRGDKINWKKLIPLMKTEFGKLRSENMVKNYWNSRKRRIIKSKAKDQQQPQIKVEKCIKSSLPNGENDHPPPSNVIPMETSFEKGKSIYSPPLNLMRTLFPLNTSLTRTLPPLNASSMRVLPPLNENPMRTLPPLNASSMETSFKKENILPPLNTSSMRVLPPLNENPMRTLPPLNASSMEASFKKENILPPLNTSSMETSFEKGKGIYSPPIVPFPLVTSEIISIVDVMYHEMRDLDEKKRDEDSYKRGRKIAESKREKDKRKLEIIRS</sequence>
<organism evidence="2 3">
    <name type="scientific">Rhizophagus clarus</name>
    <dbReference type="NCBI Taxonomy" id="94130"/>
    <lineage>
        <taxon>Eukaryota</taxon>
        <taxon>Fungi</taxon>
        <taxon>Fungi incertae sedis</taxon>
        <taxon>Mucoromycota</taxon>
        <taxon>Glomeromycotina</taxon>
        <taxon>Glomeromycetes</taxon>
        <taxon>Glomerales</taxon>
        <taxon>Glomeraceae</taxon>
        <taxon>Rhizophagus</taxon>
    </lineage>
</organism>
<dbReference type="Proteomes" id="UP000615446">
    <property type="component" value="Unassembled WGS sequence"/>
</dbReference>
<dbReference type="AlphaFoldDB" id="A0A8H3MGV6"/>
<evidence type="ECO:0000313" key="2">
    <source>
        <dbReference type="EMBL" id="GET03667.1"/>
    </source>
</evidence>
<protein>
    <recommendedName>
        <fullName evidence="4">Myb-like domain-containing protein</fullName>
    </recommendedName>
</protein>
<evidence type="ECO:0000313" key="3">
    <source>
        <dbReference type="Proteomes" id="UP000615446"/>
    </source>
</evidence>
<comment type="caution">
    <text evidence="2">The sequence shown here is derived from an EMBL/GenBank/DDBJ whole genome shotgun (WGS) entry which is preliminary data.</text>
</comment>
<feature type="region of interest" description="Disordered" evidence="1">
    <location>
        <begin position="404"/>
        <end position="437"/>
    </location>
</feature>
<evidence type="ECO:0000256" key="1">
    <source>
        <dbReference type="SAM" id="MobiDB-lite"/>
    </source>
</evidence>
<dbReference type="OrthoDB" id="2143914at2759"/>
<evidence type="ECO:0008006" key="4">
    <source>
        <dbReference type="Google" id="ProtNLM"/>
    </source>
</evidence>
<gene>
    <name evidence="2" type="ORF">RCL2_002999600</name>
</gene>
<name>A0A8H3MGV6_9GLOM</name>
<proteinExistence type="predicted"/>
<accession>A0A8H3MGV6</accession>
<reference evidence="2" key="1">
    <citation type="submission" date="2019-10" db="EMBL/GenBank/DDBJ databases">
        <title>Conservation and host-specific expression of non-tandemly repeated heterogenous ribosome RNA gene in arbuscular mycorrhizal fungi.</title>
        <authorList>
            <person name="Maeda T."/>
            <person name="Kobayashi Y."/>
            <person name="Nakagawa T."/>
            <person name="Ezawa T."/>
            <person name="Yamaguchi K."/>
            <person name="Bino T."/>
            <person name="Nishimoto Y."/>
            <person name="Shigenobu S."/>
            <person name="Kawaguchi M."/>
        </authorList>
    </citation>
    <scope>NUCLEOTIDE SEQUENCE</scope>
    <source>
        <strain evidence="2">HR1</strain>
    </source>
</reference>
<dbReference type="SUPFAM" id="SSF46689">
    <property type="entry name" value="Homeodomain-like"/>
    <property type="match status" value="1"/>
</dbReference>
<dbReference type="InterPro" id="IPR009057">
    <property type="entry name" value="Homeodomain-like_sf"/>
</dbReference>
<dbReference type="EMBL" id="BLAL01000324">
    <property type="protein sequence ID" value="GET03667.1"/>
    <property type="molecule type" value="Genomic_DNA"/>
</dbReference>